<dbReference type="EMBL" id="BAAAQT010000008">
    <property type="protein sequence ID" value="GAA2175541.1"/>
    <property type="molecule type" value="Genomic_DNA"/>
</dbReference>
<proteinExistence type="predicted"/>
<accession>A0ABP5MRX8</accession>
<dbReference type="RefSeq" id="WP_344344300.1">
    <property type="nucleotide sequence ID" value="NZ_BAAAQT010000008.1"/>
</dbReference>
<evidence type="ECO:0000313" key="2">
    <source>
        <dbReference type="EMBL" id="GAA2175541.1"/>
    </source>
</evidence>
<evidence type="ECO:0000313" key="3">
    <source>
        <dbReference type="Proteomes" id="UP001501599"/>
    </source>
</evidence>
<sequence>MMSRAWFALAALSVLVVPVALLLPVEPAVRWAMLGYAVVVMTLGIVMGLRVRRREAPADLVPVAPATVPDALPRPWPRDAFAAALAAAFAPTPFRVQAAPDRLRVVVDERDPRYVGSVEHWRPPVVLHWDLWIAHDAVVLRPGIDGLAWTAPGVPPQRTGRAVPVSRRTWSILEAQHASAVHPQHPWRWIAADVRPTIEAVAARAGLSVRQGVGG</sequence>
<keyword evidence="1" id="KW-0812">Transmembrane</keyword>
<keyword evidence="1" id="KW-1133">Transmembrane helix</keyword>
<comment type="caution">
    <text evidence="2">The sequence shown here is derived from an EMBL/GenBank/DDBJ whole genome shotgun (WGS) entry which is preliminary data.</text>
</comment>
<dbReference type="Proteomes" id="UP001501599">
    <property type="component" value="Unassembled WGS sequence"/>
</dbReference>
<protein>
    <recommendedName>
        <fullName evidence="4">DUF3093 domain-containing protein</fullName>
    </recommendedName>
</protein>
<evidence type="ECO:0000256" key="1">
    <source>
        <dbReference type="SAM" id="Phobius"/>
    </source>
</evidence>
<reference evidence="3" key="1">
    <citation type="journal article" date="2019" name="Int. J. Syst. Evol. Microbiol.">
        <title>The Global Catalogue of Microorganisms (GCM) 10K type strain sequencing project: providing services to taxonomists for standard genome sequencing and annotation.</title>
        <authorList>
            <consortium name="The Broad Institute Genomics Platform"/>
            <consortium name="The Broad Institute Genome Sequencing Center for Infectious Disease"/>
            <person name="Wu L."/>
            <person name="Ma J."/>
        </authorList>
    </citation>
    <scope>NUCLEOTIDE SEQUENCE [LARGE SCALE GENOMIC DNA]</scope>
    <source>
        <strain evidence="3">JCM 16026</strain>
    </source>
</reference>
<name>A0ABP5MRX8_9MICO</name>
<evidence type="ECO:0008006" key="4">
    <source>
        <dbReference type="Google" id="ProtNLM"/>
    </source>
</evidence>
<feature type="transmembrane region" description="Helical" evidence="1">
    <location>
        <begin position="32"/>
        <end position="49"/>
    </location>
</feature>
<keyword evidence="3" id="KW-1185">Reference proteome</keyword>
<gene>
    <name evidence="2" type="ORF">GCM10009846_25840</name>
</gene>
<keyword evidence="1" id="KW-0472">Membrane</keyword>
<organism evidence="2 3">
    <name type="scientific">Agrococcus versicolor</name>
    <dbReference type="NCBI Taxonomy" id="501482"/>
    <lineage>
        <taxon>Bacteria</taxon>
        <taxon>Bacillati</taxon>
        <taxon>Actinomycetota</taxon>
        <taxon>Actinomycetes</taxon>
        <taxon>Micrococcales</taxon>
        <taxon>Microbacteriaceae</taxon>
        <taxon>Agrococcus</taxon>
    </lineage>
</organism>